<dbReference type="RefSeq" id="XP_020437586.1">
    <property type="nucleotide sequence ID" value="XM_020572443.1"/>
</dbReference>
<evidence type="ECO:0000256" key="1">
    <source>
        <dbReference type="SAM" id="MobiDB-lite"/>
    </source>
</evidence>
<evidence type="ECO:0000313" key="3">
    <source>
        <dbReference type="EMBL" id="EFA85478.1"/>
    </source>
</evidence>
<feature type="region of interest" description="Disordered" evidence="1">
    <location>
        <begin position="224"/>
        <end position="243"/>
    </location>
</feature>
<dbReference type="GeneID" id="31356963"/>
<comment type="caution">
    <text evidence="3">The sequence shown here is derived from an EMBL/GenBank/DDBJ whole genome shotgun (WGS) entry which is preliminary data.</text>
</comment>
<organism evidence="3 4">
    <name type="scientific">Heterostelium pallidum (strain ATCC 26659 / Pp 5 / PN500)</name>
    <name type="common">Cellular slime mold</name>
    <name type="synonym">Polysphondylium pallidum</name>
    <dbReference type="NCBI Taxonomy" id="670386"/>
    <lineage>
        <taxon>Eukaryota</taxon>
        <taxon>Amoebozoa</taxon>
        <taxon>Evosea</taxon>
        <taxon>Eumycetozoa</taxon>
        <taxon>Dictyostelia</taxon>
        <taxon>Acytosteliales</taxon>
        <taxon>Acytosteliaceae</taxon>
        <taxon>Heterostelium</taxon>
    </lineage>
</organism>
<dbReference type="Proteomes" id="UP000001396">
    <property type="component" value="Unassembled WGS sequence"/>
</dbReference>
<dbReference type="EMBL" id="ADBJ01000007">
    <property type="protein sequence ID" value="EFA85478.1"/>
    <property type="molecule type" value="Genomic_DNA"/>
</dbReference>
<name>D3AZ95_HETP5</name>
<proteinExistence type="predicted"/>
<keyword evidence="4" id="KW-1185">Reference proteome</keyword>
<gene>
    <name evidence="3" type="ORF">PPL_01435</name>
</gene>
<keyword evidence="2" id="KW-0812">Transmembrane</keyword>
<feature type="transmembrane region" description="Helical" evidence="2">
    <location>
        <begin position="6"/>
        <end position="24"/>
    </location>
</feature>
<keyword evidence="2" id="KW-0472">Membrane</keyword>
<feature type="transmembrane region" description="Helical" evidence="2">
    <location>
        <begin position="189"/>
        <end position="215"/>
    </location>
</feature>
<accession>D3AZ95</accession>
<protein>
    <submittedName>
        <fullName evidence="3">Uncharacterized protein</fullName>
    </submittedName>
</protein>
<reference evidence="3 4" key="1">
    <citation type="journal article" date="2011" name="Genome Res.">
        <title>Phylogeny-wide analysis of social amoeba genomes highlights ancient origins for complex intercellular communication.</title>
        <authorList>
            <person name="Heidel A.J."/>
            <person name="Lawal H.M."/>
            <person name="Felder M."/>
            <person name="Schilde C."/>
            <person name="Helps N.R."/>
            <person name="Tunggal B."/>
            <person name="Rivero F."/>
            <person name="John U."/>
            <person name="Schleicher M."/>
            <person name="Eichinger L."/>
            <person name="Platzer M."/>
            <person name="Noegel A.A."/>
            <person name="Schaap P."/>
            <person name="Gloeckner G."/>
        </authorList>
    </citation>
    <scope>NUCLEOTIDE SEQUENCE [LARGE SCALE GENOMIC DNA]</scope>
    <source>
        <strain evidence="4">ATCC 26659 / Pp 5 / PN500</strain>
    </source>
</reference>
<evidence type="ECO:0000256" key="2">
    <source>
        <dbReference type="SAM" id="Phobius"/>
    </source>
</evidence>
<keyword evidence="2" id="KW-1133">Transmembrane helix</keyword>
<dbReference type="AlphaFoldDB" id="D3AZ95"/>
<dbReference type="InParanoid" id="D3AZ95"/>
<feature type="compositionally biased region" description="Polar residues" evidence="1">
    <location>
        <begin position="230"/>
        <end position="243"/>
    </location>
</feature>
<evidence type="ECO:0000313" key="4">
    <source>
        <dbReference type="Proteomes" id="UP000001396"/>
    </source>
</evidence>
<sequence>MVTTKNIIPLISIIFAWCFIIVHCNSNSKILNEKGEYGTQNTTNGVVTIVVLSFNYNFSTFPRQILHISINSRDCIHSIQNESVVTYNLIFNIYINFFSFPKGIPFISGTERLDGKIIVTGNFSNVNPKNYTLRGCKDFQAKEVESINETTIIIRTKRWPDHRFNCGLTIDNSFYYVTQHNKIDEKSNLLSVILVVCVIGVITITALVVTIVVVVKCKRSRNNKSHTRQTSKTQHYNYTTLDE</sequence>